<dbReference type="PANTHER" id="PTHR48069:SF3">
    <property type="entry name" value="DIHYDROFOLATE REDUCTASE"/>
    <property type="match status" value="1"/>
</dbReference>
<dbReference type="PANTHER" id="PTHR48069">
    <property type="entry name" value="DIHYDROFOLATE REDUCTASE"/>
    <property type="match status" value="1"/>
</dbReference>
<evidence type="ECO:0000256" key="7">
    <source>
        <dbReference type="ARBA" id="ARBA00025067"/>
    </source>
</evidence>
<evidence type="ECO:0000256" key="8">
    <source>
        <dbReference type="PIRNR" id="PIRNR000194"/>
    </source>
</evidence>
<dbReference type="CDD" id="cd00209">
    <property type="entry name" value="DHFR"/>
    <property type="match status" value="1"/>
</dbReference>
<dbReference type="GO" id="GO:0046654">
    <property type="term" value="P:tetrahydrofolate biosynthetic process"/>
    <property type="evidence" value="ECO:0007669"/>
    <property type="project" value="UniProtKB-UniPathway"/>
</dbReference>
<dbReference type="SUPFAM" id="SSF53597">
    <property type="entry name" value="Dihydrofolate reductase-like"/>
    <property type="match status" value="1"/>
</dbReference>
<name>A0A263BV38_9BACI</name>
<dbReference type="Gene3D" id="3.40.430.10">
    <property type="entry name" value="Dihydrofolate Reductase, subunit A"/>
    <property type="match status" value="1"/>
</dbReference>
<evidence type="ECO:0000259" key="9">
    <source>
        <dbReference type="PROSITE" id="PS51330"/>
    </source>
</evidence>
<evidence type="ECO:0000256" key="2">
    <source>
        <dbReference type="ARBA" id="ARBA00009539"/>
    </source>
</evidence>
<dbReference type="Pfam" id="PF00186">
    <property type="entry name" value="DHFR_1"/>
    <property type="match status" value="1"/>
</dbReference>
<accession>A0A263BV38</accession>
<dbReference type="RefSeq" id="WP_094924050.1">
    <property type="nucleotide sequence ID" value="NZ_NPIA01000003.1"/>
</dbReference>
<keyword evidence="5 8" id="KW-0521">NADP</keyword>
<evidence type="ECO:0000313" key="10">
    <source>
        <dbReference type="EMBL" id="OZM57412.1"/>
    </source>
</evidence>
<dbReference type="PROSITE" id="PS51330">
    <property type="entry name" value="DHFR_2"/>
    <property type="match status" value="1"/>
</dbReference>
<dbReference type="AlphaFoldDB" id="A0A263BV38"/>
<reference evidence="11" key="1">
    <citation type="submission" date="2017-08" db="EMBL/GenBank/DDBJ databases">
        <authorList>
            <person name="Huang Z."/>
        </authorList>
    </citation>
    <scope>NUCLEOTIDE SEQUENCE [LARGE SCALE GENOMIC DNA]</scope>
    <source>
        <strain evidence="11">SA5d-4</strain>
    </source>
</reference>
<dbReference type="Proteomes" id="UP000217083">
    <property type="component" value="Unassembled WGS sequence"/>
</dbReference>
<proteinExistence type="inferred from homology"/>
<organism evidence="10 11">
    <name type="scientific">Lottiidibacillus patelloidae</name>
    <dbReference type="NCBI Taxonomy" id="2670334"/>
    <lineage>
        <taxon>Bacteria</taxon>
        <taxon>Bacillati</taxon>
        <taxon>Bacillota</taxon>
        <taxon>Bacilli</taxon>
        <taxon>Bacillales</taxon>
        <taxon>Bacillaceae</taxon>
        <taxon>Lottiidibacillus</taxon>
    </lineage>
</organism>
<sequence length="159" mass="18540">MISLITCMDKKNTIGLNNKLPWHLPADLKYFKRITTNHVIVMGRKTYESIGKPLPNRRNVVLTRNKDWSVSGVEVLHSVEEVLTTFKGQEVYVIGGEEVYKQFLTKADKLYITLIDEVFSGDAFFPFVQMEQWELVHETIGEKDSSNPYDYKFLEYVRK</sequence>
<dbReference type="GO" id="GO:0006730">
    <property type="term" value="P:one-carbon metabolic process"/>
    <property type="evidence" value="ECO:0007669"/>
    <property type="project" value="UniProtKB-KW"/>
</dbReference>
<reference evidence="10 11" key="2">
    <citation type="submission" date="2017-09" db="EMBL/GenBank/DDBJ databases">
        <title>Bacillus patelloidae sp. nov., isolated from the intestinal tract of a marine limpet.</title>
        <authorList>
            <person name="Liu R."/>
            <person name="Dong C."/>
            <person name="Shao Z."/>
        </authorList>
    </citation>
    <scope>NUCLEOTIDE SEQUENCE [LARGE SCALE GENOMIC DNA]</scope>
    <source>
        <strain evidence="10 11">SA5d-4</strain>
    </source>
</reference>
<evidence type="ECO:0000256" key="4">
    <source>
        <dbReference type="ARBA" id="ARBA00022563"/>
    </source>
</evidence>
<comment type="pathway">
    <text evidence="1 8">Cofactor biosynthesis; tetrahydrofolate biosynthesis; 5,6,7,8-tetrahydrofolate from 7,8-dihydrofolate: step 1/1.</text>
</comment>
<dbReference type="InterPro" id="IPR012259">
    <property type="entry name" value="DHFR"/>
</dbReference>
<dbReference type="PRINTS" id="PR00070">
    <property type="entry name" value="DHFR"/>
</dbReference>
<comment type="catalytic activity">
    <reaction evidence="8">
        <text>(6S)-5,6,7,8-tetrahydrofolate + NADP(+) = 7,8-dihydrofolate + NADPH + H(+)</text>
        <dbReference type="Rhea" id="RHEA:15009"/>
        <dbReference type="ChEBI" id="CHEBI:15378"/>
        <dbReference type="ChEBI" id="CHEBI:57451"/>
        <dbReference type="ChEBI" id="CHEBI:57453"/>
        <dbReference type="ChEBI" id="CHEBI:57783"/>
        <dbReference type="ChEBI" id="CHEBI:58349"/>
        <dbReference type="EC" id="1.5.1.3"/>
    </reaction>
</comment>
<dbReference type="GO" id="GO:0070401">
    <property type="term" value="F:NADP+ binding"/>
    <property type="evidence" value="ECO:0007669"/>
    <property type="project" value="UniProtKB-ARBA"/>
</dbReference>
<dbReference type="EMBL" id="NPIA01000003">
    <property type="protein sequence ID" value="OZM57412.1"/>
    <property type="molecule type" value="Genomic_DNA"/>
</dbReference>
<dbReference type="PIRSF" id="PIRSF000194">
    <property type="entry name" value="DHFR"/>
    <property type="match status" value="1"/>
</dbReference>
<evidence type="ECO:0000256" key="6">
    <source>
        <dbReference type="ARBA" id="ARBA00023002"/>
    </source>
</evidence>
<comment type="caution">
    <text evidence="10">The sequence shown here is derived from an EMBL/GenBank/DDBJ whole genome shotgun (WGS) entry which is preliminary data.</text>
</comment>
<dbReference type="GO" id="GO:0046655">
    <property type="term" value="P:folic acid metabolic process"/>
    <property type="evidence" value="ECO:0007669"/>
    <property type="project" value="TreeGrafter"/>
</dbReference>
<dbReference type="GO" id="GO:0004146">
    <property type="term" value="F:dihydrofolate reductase activity"/>
    <property type="evidence" value="ECO:0007669"/>
    <property type="project" value="UniProtKB-EC"/>
</dbReference>
<evidence type="ECO:0000256" key="5">
    <source>
        <dbReference type="ARBA" id="ARBA00022857"/>
    </source>
</evidence>
<keyword evidence="6 8" id="KW-0560">Oxidoreductase</keyword>
<comment type="similarity">
    <text evidence="2 8">Belongs to the dihydrofolate reductase family.</text>
</comment>
<dbReference type="GO" id="GO:0046452">
    <property type="term" value="P:dihydrofolate metabolic process"/>
    <property type="evidence" value="ECO:0007669"/>
    <property type="project" value="TreeGrafter"/>
</dbReference>
<comment type="function">
    <text evidence="7 8">Key enzyme in folate metabolism. Catalyzes an essential reaction for de novo glycine and purine synthesis, and for DNA precursor synthesis.</text>
</comment>
<dbReference type="GO" id="GO:0005829">
    <property type="term" value="C:cytosol"/>
    <property type="evidence" value="ECO:0007669"/>
    <property type="project" value="TreeGrafter"/>
</dbReference>
<keyword evidence="11" id="KW-1185">Reference proteome</keyword>
<feature type="domain" description="DHFR" evidence="9">
    <location>
        <begin position="1"/>
        <end position="158"/>
    </location>
</feature>
<evidence type="ECO:0000256" key="3">
    <source>
        <dbReference type="ARBA" id="ARBA00012856"/>
    </source>
</evidence>
<dbReference type="InterPro" id="IPR024072">
    <property type="entry name" value="DHFR-like_dom_sf"/>
</dbReference>
<evidence type="ECO:0000313" key="11">
    <source>
        <dbReference type="Proteomes" id="UP000217083"/>
    </source>
</evidence>
<gene>
    <name evidence="10" type="ORF">CIB95_08100</name>
</gene>
<dbReference type="InterPro" id="IPR001796">
    <property type="entry name" value="DHFR_dom"/>
</dbReference>
<evidence type="ECO:0000256" key="1">
    <source>
        <dbReference type="ARBA" id="ARBA00004903"/>
    </source>
</evidence>
<keyword evidence="4 8" id="KW-0554">One-carbon metabolism</keyword>
<protein>
    <recommendedName>
        <fullName evidence="3 8">Dihydrofolate reductase</fullName>
        <ecNumber evidence="3 8">1.5.1.3</ecNumber>
    </recommendedName>
</protein>
<dbReference type="EC" id="1.5.1.3" evidence="3 8"/>
<dbReference type="FunFam" id="3.40.430.10:FF:000001">
    <property type="entry name" value="Dihydrofolate reductase"/>
    <property type="match status" value="1"/>
</dbReference>
<dbReference type="UniPathway" id="UPA00077">
    <property type="reaction ID" value="UER00158"/>
</dbReference>